<organism evidence="1 2">
    <name type="scientific">Pseudomonas folii</name>
    <dbReference type="NCBI Taxonomy" id="2762593"/>
    <lineage>
        <taxon>Bacteria</taxon>
        <taxon>Pseudomonadati</taxon>
        <taxon>Pseudomonadota</taxon>
        <taxon>Gammaproteobacteria</taxon>
        <taxon>Pseudomonadales</taxon>
        <taxon>Pseudomonadaceae</taxon>
        <taxon>Pseudomonas</taxon>
    </lineage>
</organism>
<protein>
    <submittedName>
        <fullName evidence="1">Uncharacterized protein</fullName>
    </submittedName>
</protein>
<reference evidence="1 2" key="1">
    <citation type="submission" date="2020-08" db="EMBL/GenBank/DDBJ databases">
        <title>Putative novel bacterial strains isolated from necrotic wheat leaf tissues caused by Xanthomonas translucens.</title>
        <authorList>
            <person name="Tambong J.T."/>
        </authorList>
    </citation>
    <scope>NUCLEOTIDE SEQUENCE [LARGE SCALE GENOMIC DNA]</scope>
    <source>
        <strain evidence="1 2">DOAB 1069</strain>
    </source>
</reference>
<evidence type="ECO:0000313" key="1">
    <source>
        <dbReference type="EMBL" id="MBC3950980.1"/>
    </source>
</evidence>
<comment type="caution">
    <text evidence="1">The sequence shown here is derived from an EMBL/GenBank/DDBJ whole genome shotgun (WGS) entry which is preliminary data.</text>
</comment>
<proteinExistence type="predicted"/>
<sequence>MDAESSFNKPLAIPAITGVVDSENNPIPSNGSTEDIVLTLSGTGEADTAVIIADEHTPVALALVKEGGTWVKSIAVLEGRHSYTIGSSDEAWVVTVVAAAAPTLTSVRDSKGEVDNGGSTYDTAVTLEGRAATHRQVEILDRAQVLATVVATGGSWTVDLSSLAFRGYSIKARGLYGSIPESAVRTFSVIYSREDFETGTLGVIPAGTDRDFPAMIVTPVGKDASLIMDSVAAPFVTGQAISFADESSVRFVLRSPVNKVTFGAFARASIPGLVPPVLACFDEQEQLIFERKLDFGFDYAAWHDAVSTERKIKVMVFTVNQGTAAFVVDNFTFA</sequence>
<keyword evidence="2" id="KW-1185">Reference proteome</keyword>
<evidence type="ECO:0000313" key="2">
    <source>
        <dbReference type="Proteomes" id="UP000651852"/>
    </source>
</evidence>
<dbReference type="RefSeq" id="WP_187521862.1">
    <property type="nucleotide sequence ID" value="NZ_JACONW010000063.1"/>
</dbReference>
<dbReference type="EMBL" id="JACONW010000063">
    <property type="protein sequence ID" value="MBC3950980.1"/>
    <property type="molecule type" value="Genomic_DNA"/>
</dbReference>
<dbReference type="Proteomes" id="UP000651852">
    <property type="component" value="Unassembled WGS sequence"/>
</dbReference>
<gene>
    <name evidence="1" type="ORF">H8S59_14535</name>
</gene>
<accession>A0ABR7B319</accession>
<name>A0ABR7B319_9PSED</name>